<proteinExistence type="predicted"/>
<evidence type="ECO:0000256" key="1">
    <source>
        <dbReference type="ARBA" id="ARBA00023015"/>
    </source>
</evidence>
<dbReference type="SMART" id="SM00421">
    <property type="entry name" value="HTH_LUXR"/>
    <property type="match status" value="1"/>
</dbReference>
<dbReference type="PROSITE" id="PS50043">
    <property type="entry name" value="HTH_LUXR_2"/>
    <property type="match status" value="1"/>
</dbReference>
<evidence type="ECO:0000256" key="3">
    <source>
        <dbReference type="ARBA" id="ARBA00023163"/>
    </source>
</evidence>
<dbReference type="InterPro" id="IPR001789">
    <property type="entry name" value="Sig_transdc_resp-reg_receiver"/>
</dbReference>
<protein>
    <submittedName>
        <fullName evidence="7">Response regulator</fullName>
    </submittedName>
</protein>
<dbReference type="PANTHER" id="PTHR44688:SF16">
    <property type="entry name" value="DNA-BINDING TRANSCRIPTIONAL ACTIVATOR DEVR_DOSR"/>
    <property type="match status" value="1"/>
</dbReference>
<evidence type="ECO:0000313" key="8">
    <source>
        <dbReference type="Proteomes" id="UP001524499"/>
    </source>
</evidence>
<comment type="caution">
    <text evidence="7">The sequence shown here is derived from an EMBL/GenBank/DDBJ whole genome shotgun (WGS) entry which is preliminary data.</text>
</comment>
<name>A0ABT1TE71_9GAMM</name>
<dbReference type="Pfam" id="PF00072">
    <property type="entry name" value="Response_reg"/>
    <property type="match status" value="1"/>
</dbReference>
<accession>A0ABT1TE71</accession>
<dbReference type="PROSITE" id="PS00622">
    <property type="entry name" value="HTH_LUXR_1"/>
    <property type="match status" value="1"/>
</dbReference>
<dbReference type="EMBL" id="JANIBJ010000009">
    <property type="protein sequence ID" value="MCQ8103761.1"/>
    <property type="molecule type" value="Genomic_DNA"/>
</dbReference>
<feature type="modified residue" description="4-aspartylphosphate" evidence="4">
    <location>
        <position position="50"/>
    </location>
</feature>
<dbReference type="Pfam" id="PF00196">
    <property type="entry name" value="GerE"/>
    <property type="match status" value="1"/>
</dbReference>
<dbReference type="PANTHER" id="PTHR44688">
    <property type="entry name" value="DNA-BINDING TRANSCRIPTIONAL ACTIVATOR DEVR_DOSR"/>
    <property type="match status" value="1"/>
</dbReference>
<keyword evidence="8" id="KW-1185">Reference proteome</keyword>
<keyword evidence="2" id="KW-0238">DNA-binding</keyword>
<dbReference type="Proteomes" id="UP001524499">
    <property type="component" value="Unassembled WGS sequence"/>
</dbReference>
<dbReference type="CDD" id="cd06170">
    <property type="entry name" value="LuxR_C_like"/>
    <property type="match status" value="1"/>
</dbReference>
<keyword evidence="3" id="KW-0804">Transcription</keyword>
<dbReference type="InterPro" id="IPR016032">
    <property type="entry name" value="Sig_transdc_resp-reg_C-effctor"/>
</dbReference>
<gene>
    <name evidence="7" type="ORF">NP590_06560</name>
</gene>
<dbReference type="SMART" id="SM00448">
    <property type="entry name" value="REC"/>
    <property type="match status" value="1"/>
</dbReference>
<dbReference type="PROSITE" id="PS50110">
    <property type="entry name" value="RESPONSE_REGULATORY"/>
    <property type="match status" value="1"/>
</dbReference>
<evidence type="ECO:0000256" key="2">
    <source>
        <dbReference type="ARBA" id="ARBA00023125"/>
    </source>
</evidence>
<feature type="domain" description="Response regulatory" evidence="6">
    <location>
        <begin position="1"/>
        <end position="115"/>
    </location>
</feature>
<evidence type="ECO:0000259" key="6">
    <source>
        <dbReference type="PROSITE" id="PS50110"/>
    </source>
</evidence>
<organism evidence="7 8">
    <name type="scientific">Methylomonas subterranea</name>
    <dbReference type="NCBI Taxonomy" id="2952225"/>
    <lineage>
        <taxon>Bacteria</taxon>
        <taxon>Pseudomonadati</taxon>
        <taxon>Pseudomonadota</taxon>
        <taxon>Gammaproteobacteria</taxon>
        <taxon>Methylococcales</taxon>
        <taxon>Methylococcaceae</taxon>
        <taxon>Methylomonas</taxon>
    </lineage>
</organism>
<keyword evidence="4" id="KW-0597">Phosphoprotein</keyword>
<keyword evidence="1" id="KW-0805">Transcription regulation</keyword>
<evidence type="ECO:0000313" key="7">
    <source>
        <dbReference type="EMBL" id="MCQ8103761.1"/>
    </source>
</evidence>
<dbReference type="Gene3D" id="1.10.10.10">
    <property type="entry name" value="Winged helix-like DNA-binding domain superfamily/Winged helix DNA-binding domain"/>
    <property type="match status" value="1"/>
</dbReference>
<evidence type="ECO:0000256" key="4">
    <source>
        <dbReference type="PROSITE-ProRule" id="PRU00169"/>
    </source>
</evidence>
<dbReference type="Gene3D" id="3.40.50.2300">
    <property type="match status" value="1"/>
</dbReference>
<dbReference type="InterPro" id="IPR011006">
    <property type="entry name" value="CheY-like_superfamily"/>
</dbReference>
<dbReference type="SUPFAM" id="SSF52172">
    <property type="entry name" value="CheY-like"/>
    <property type="match status" value="1"/>
</dbReference>
<dbReference type="InterPro" id="IPR036388">
    <property type="entry name" value="WH-like_DNA-bd_sf"/>
</dbReference>
<dbReference type="SUPFAM" id="SSF46894">
    <property type="entry name" value="C-terminal effector domain of the bipartite response regulators"/>
    <property type="match status" value="1"/>
</dbReference>
<feature type="domain" description="HTH luxR-type" evidence="5">
    <location>
        <begin position="129"/>
        <end position="196"/>
    </location>
</feature>
<dbReference type="PRINTS" id="PR00038">
    <property type="entry name" value="HTHLUXR"/>
</dbReference>
<reference evidence="7 8" key="1">
    <citation type="submission" date="2022-07" db="EMBL/GenBank/DDBJ databases">
        <title>Methylomonas rivi sp. nov., Methylomonas rosea sp. nov., Methylomonas aureus sp. nov. and Methylomonas subterranea sp. nov., four novel methanotrophs isolated from a freshwater creek and the deep terrestrial subsurface.</title>
        <authorList>
            <person name="Abin C."/>
            <person name="Sankaranarayanan K."/>
            <person name="Garner C."/>
            <person name="Sindelar R."/>
            <person name="Kotary K."/>
            <person name="Garner R."/>
            <person name="Barclay S."/>
            <person name="Lawson P."/>
            <person name="Krumholz L."/>
        </authorList>
    </citation>
    <scope>NUCLEOTIDE SEQUENCE [LARGE SCALE GENOMIC DNA]</scope>
    <source>
        <strain evidence="7 8">SURF-2</strain>
    </source>
</reference>
<dbReference type="RefSeq" id="WP_256601500.1">
    <property type="nucleotide sequence ID" value="NZ_JANIBJ010000009.1"/>
</dbReference>
<dbReference type="InterPro" id="IPR000792">
    <property type="entry name" value="Tscrpt_reg_LuxR_C"/>
</dbReference>
<evidence type="ECO:0000259" key="5">
    <source>
        <dbReference type="PROSITE" id="PS50043"/>
    </source>
</evidence>
<sequence>MIYIVDDDITVRKSLAMVLENEGLPVATFDSAEAFLEADLPSCRACAIVDMYLPGMNGLDLQQHLISRHIVLPLVFLTGHGEIPTSVAAMKSGAEDYLIKPISAERLLPVVQSALAKSQSMQENARRRHEARLRVEGLTHREREIMQLSARGYSAKEIARQLNISFRTVEKHKSSLLQKTGAKNMLDAQSLLWDSGEADRDRRNTASTSSSD</sequence>